<accession>A0ABR2TYM6</accession>
<evidence type="ECO:0000313" key="1">
    <source>
        <dbReference type="EMBL" id="KAK9042570.1"/>
    </source>
</evidence>
<keyword evidence="2" id="KW-1185">Reference proteome</keyword>
<sequence length="102" mass="11660">MAKTPPVIHLQNRRSWHQFTEKEPELCTLAFSVTPAERLVRWQPTLGSSPTRFAEKRVVSGPTFWPEWTVPSKMVSMFSHCPSMADPGRIIVKPSPSELSRR</sequence>
<protein>
    <submittedName>
        <fullName evidence="1">Uncharacterized protein</fullName>
    </submittedName>
</protein>
<dbReference type="EMBL" id="JBBPBN010000004">
    <property type="protein sequence ID" value="KAK9042570.1"/>
    <property type="molecule type" value="Genomic_DNA"/>
</dbReference>
<dbReference type="Proteomes" id="UP001396334">
    <property type="component" value="Unassembled WGS sequence"/>
</dbReference>
<name>A0ABR2TYM6_9ROSI</name>
<reference evidence="1 2" key="1">
    <citation type="journal article" date="2024" name="G3 (Bethesda)">
        <title>Genome assembly of Hibiscus sabdariffa L. provides insights into metabolisms of medicinal natural products.</title>
        <authorList>
            <person name="Kim T."/>
        </authorList>
    </citation>
    <scope>NUCLEOTIDE SEQUENCE [LARGE SCALE GENOMIC DNA]</scope>
    <source>
        <strain evidence="1">TK-2024</strain>
        <tissue evidence="1">Old leaves</tissue>
    </source>
</reference>
<gene>
    <name evidence="1" type="ORF">V6N11_017639</name>
</gene>
<evidence type="ECO:0000313" key="2">
    <source>
        <dbReference type="Proteomes" id="UP001396334"/>
    </source>
</evidence>
<organism evidence="1 2">
    <name type="scientific">Hibiscus sabdariffa</name>
    <name type="common">roselle</name>
    <dbReference type="NCBI Taxonomy" id="183260"/>
    <lineage>
        <taxon>Eukaryota</taxon>
        <taxon>Viridiplantae</taxon>
        <taxon>Streptophyta</taxon>
        <taxon>Embryophyta</taxon>
        <taxon>Tracheophyta</taxon>
        <taxon>Spermatophyta</taxon>
        <taxon>Magnoliopsida</taxon>
        <taxon>eudicotyledons</taxon>
        <taxon>Gunneridae</taxon>
        <taxon>Pentapetalae</taxon>
        <taxon>rosids</taxon>
        <taxon>malvids</taxon>
        <taxon>Malvales</taxon>
        <taxon>Malvaceae</taxon>
        <taxon>Malvoideae</taxon>
        <taxon>Hibiscus</taxon>
    </lineage>
</organism>
<comment type="caution">
    <text evidence="1">The sequence shown here is derived from an EMBL/GenBank/DDBJ whole genome shotgun (WGS) entry which is preliminary data.</text>
</comment>
<proteinExistence type="predicted"/>